<dbReference type="Gene3D" id="3.30.700.10">
    <property type="entry name" value="Glycoprotein, Type 4 Pilin"/>
    <property type="match status" value="1"/>
</dbReference>
<dbReference type="SUPFAM" id="SSF54523">
    <property type="entry name" value="Pili subunits"/>
    <property type="match status" value="1"/>
</dbReference>
<reference evidence="4 7" key="2">
    <citation type="submission" date="2021-02" db="EMBL/GenBank/DDBJ databases">
        <title>Draft genome of the type strains Burkholderia anthina DSM16086.</title>
        <authorList>
            <person name="Hertel R."/>
            <person name="Meissner J."/>
            <person name="Poehlein A."/>
            <person name="Daniel R."/>
            <person name="Commichau F.M."/>
        </authorList>
    </citation>
    <scope>NUCLEOTIDE SEQUENCE [LARGE SCALE GENOMIC DNA]</scope>
    <source>
        <strain evidence="4 7">DSM 16086</strain>
    </source>
</reference>
<keyword evidence="7" id="KW-1185">Reference proteome</keyword>
<keyword evidence="3" id="KW-0472">Membrane</keyword>
<name>A0A6P2GCS4_9BURK</name>
<dbReference type="AlphaFoldDB" id="A0A6P2GCS4"/>
<dbReference type="RefSeq" id="WP_096500112.1">
    <property type="nucleotide sequence ID" value="NZ_CABVLY010000017.1"/>
</dbReference>
<feature type="region of interest" description="Disordered" evidence="2">
    <location>
        <begin position="98"/>
        <end position="133"/>
    </location>
</feature>
<dbReference type="Proteomes" id="UP000755577">
    <property type="component" value="Unassembled WGS sequence"/>
</dbReference>
<dbReference type="InterPro" id="IPR000983">
    <property type="entry name" value="Bac_GSPG_pilin"/>
</dbReference>
<dbReference type="NCBIfam" id="TIGR02532">
    <property type="entry name" value="IV_pilin_GFxxxE"/>
    <property type="match status" value="1"/>
</dbReference>
<dbReference type="GO" id="GO:0015628">
    <property type="term" value="P:protein secretion by the type II secretion system"/>
    <property type="evidence" value="ECO:0007669"/>
    <property type="project" value="InterPro"/>
</dbReference>
<keyword evidence="3" id="KW-0812">Transmembrane</keyword>
<gene>
    <name evidence="5" type="ORF">BAN20980_04294</name>
    <name evidence="4" type="ORF">JQK92_34405</name>
</gene>
<dbReference type="PANTHER" id="PTHR30093:SF47">
    <property type="entry name" value="TYPE IV PILUS NON-CORE MINOR PILIN PILE"/>
    <property type="match status" value="1"/>
</dbReference>
<keyword evidence="1" id="KW-0488">Methylation</keyword>
<evidence type="ECO:0000256" key="1">
    <source>
        <dbReference type="ARBA" id="ARBA00022481"/>
    </source>
</evidence>
<dbReference type="EMBL" id="JAFCIQ010000047">
    <property type="protein sequence ID" value="MBM2771502.1"/>
    <property type="molecule type" value="Genomic_DNA"/>
</dbReference>
<dbReference type="PRINTS" id="PR00813">
    <property type="entry name" value="BCTERIALGSPG"/>
</dbReference>
<organism evidence="5 6">
    <name type="scientific">Burkholderia anthina</name>
    <dbReference type="NCBI Taxonomy" id="179879"/>
    <lineage>
        <taxon>Bacteria</taxon>
        <taxon>Pseudomonadati</taxon>
        <taxon>Pseudomonadota</taxon>
        <taxon>Betaproteobacteria</taxon>
        <taxon>Burkholderiales</taxon>
        <taxon>Burkholderiaceae</taxon>
        <taxon>Burkholderia</taxon>
        <taxon>Burkholderia cepacia complex</taxon>
    </lineage>
</organism>
<evidence type="ECO:0000313" key="7">
    <source>
        <dbReference type="Proteomes" id="UP000755577"/>
    </source>
</evidence>
<proteinExistence type="predicted"/>
<sequence length="133" mass="14602">MASPTANGESRRARGERGFTLVELLVVMAIVGVLMAIVAPGYFKQTDRARETVLRHNLRTMRVAIDDYRADHGTDPSSLQVLVDDKYLREVPLDPVTGRRDTWRTDADGGPGVHDVHSGARGNASDGSPYAQW</sequence>
<evidence type="ECO:0000313" key="6">
    <source>
        <dbReference type="Proteomes" id="UP000494201"/>
    </source>
</evidence>
<dbReference type="GeneID" id="56502353"/>
<dbReference type="InterPro" id="IPR012902">
    <property type="entry name" value="N_methyl_site"/>
</dbReference>
<dbReference type="Pfam" id="PF07963">
    <property type="entry name" value="N_methyl"/>
    <property type="match status" value="1"/>
</dbReference>
<keyword evidence="3" id="KW-1133">Transmembrane helix</keyword>
<dbReference type="InterPro" id="IPR045584">
    <property type="entry name" value="Pilin-like"/>
</dbReference>
<feature type="compositionally biased region" description="Basic and acidic residues" evidence="2">
    <location>
        <begin position="98"/>
        <end position="107"/>
    </location>
</feature>
<dbReference type="PANTHER" id="PTHR30093">
    <property type="entry name" value="GENERAL SECRETION PATHWAY PROTEIN G"/>
    <property type="match status" value="1"/>
</dbReference>
<evidence type="ECO:0000313" key="5">
    <source>
        <dbReference type="EMBL" id="VVU51572.1"/>
    </source>
</evidence>
<accession>A0A6P2GCS4</accession>
<reference evidence="5 6" key="1">
    <citation type="submission" date="2019-09" db="EMBL/GenBank/DDBJ databases">
        <authorList>
            <person name="Depoorter E."/>
        </authorList>
    </citation>
    <scope>NUCLEOTIDE SEQUENCE [LARGE SCALE GENOMIC DNA]</scope>
    <source>
        <strain evidence="5">LMG 20980</strain>
    </source>
</reference>
<protein>
    <submittedName>
        <fullName evidence="4 5">Type II secretion system protein</fullName>
    </submittedName>
</protein>
<evidence type="ECO:0000256" key="2">
    <source>
        <dbReference type="SAM" id="MobiDB-lite"/>
    </source>
</evidence>
<feature type="transmembrane region" description="Helical" evidence="3">
    <location>
        <begin position="21"/>
        <end position="43"/>
    </location>
</feature>
<evidence type="ECO:0000256" key="3">
    <source>
        <dbReference type="SAM" id="Phobius"/>
    </source>
</evidence>
<dbReference type="Proteomes" id="UP000494201">
    <property type="component" value="Unassembled WGS sequence"/>
</dbReference>
<evidence type="ECO:0000313" key="4">
    <source>
        <dbReference type="EMBL" id="MBM2771502.1"/>
    </source>
</evidence>
<dbReference type="GO" id="GO:0015627">
    <property type="term" value="C:type II protein secretion system complex"/>
    <property type="evidence" value="ECO:0007669"/>
    <property type="project" value="InterPro"/>
</dbReference>
<dbReference type="PROSITE" id="PS00409">
    <property type="entry name" value="PROKAR_NTER_METHYL"/>
    <property type="match status" value="1"/>
</dbReference>
<dbReference type="EMBL" id="CABVLY010000017">
    <property type="protein sequence ID" value="VVU51572.1"/>
    <property type="molecule type" value="Genomic_DNA"/>
</dbReference>